<gene>
    <name evidence="3" type="ORF">BD410DRAFT_858755</name>
</gene>
<sequence>MSLENVRKRKANELAAERAKRPRFARGLLWEEGEVSAVTAASRYVWARPFPEPPSRHMLPPELIHTVESNPHLFKIVTLIKVNAFRDLLKHHPNKRLVSSACRGLQEGFWPWATYPLSDYPLTNDEAQELFHDPVHQDILREKVQGEVRAGRYSESFGPLLLPGMYNMPVWIVHRNEKPRLICDQSAGNFSPNSMIPKHERTLFLDTIQSYGRAIRRAKHAQPDRAVILVKSDVARGYRNMPVHPYFQALQIVKCDDHRYVDRCAEIGGAGSGRIFVTFMALVLWIALYVKHILDLFSYVDDIFSYDYEGNLIYYEPYHKLMPTKQVRLLMLWDELGIPHEEKKQLWGRKLVVIGFEIDTDAMTITMPKDSKDKFVQHIHTFLGSTKIGKRRSLREFQQMAGYCNWALNVAPLLRPGLASLYAKMRGKTNFHALVRLNESVIRDLTWFARHFQSSSGIFILDAIAWNLEEADMVMYSDASLTGLGFWSPTATAAFHHKFQESIPQSLIYFYEALSVCCALRWASTLVRTPHRLVIYTDNQNTVDMFNSFKAEPLYNPLLQFAVDILFDSKIDLRIVHIAGEHNAGADHLSRDRLLDFYNLYPNVSVSRSRQPDRPTWTRSQLIQKRAVLLGNALATSSRLTYDSSFQSYTTFCTKHNFPIQPTPDSLSFYIAYMSDFVNPRTISSYLSGICSSLESHFPDVRTTRSSLLVRNTLRGALRFHGEAVHRKDAFTETDLIKVLEVYGNSDAHDDKLFVAQFLTAFTALLRVAELCTPDNPSLRASAQSCPVALSDNFLITSNYFYPPTKRTPFSKAISSSCPAKMSSGIHICVFHHTFIHATRSSRAVLNFGSVPMALFPLVPGSLAEYTHTFQKTFQGIPYEQVELPH</sequence>
<reference evidence="3 4" key="1">
    <citation type="submission" date="2018-06" db="EMBL/GenBank/DDBJ databases">
        <title>A transcriptomic atlas of mushroom development highlights an independent origin of complex multicellularity.</title>
        <authorList>
            <consortium name="DOE Joint Genome Institute"/>
            <person name="Krizsan K."/>
            <person name="Almasi E."/>
            <person name="Merenyi Z."/>
            <person name="Sahu N."/>
            <person name="Viragh M."/>
            <person name="Koszo T."/>
            <person name="Mondo S."/>
            <person name="Kiss B."/>
            <person name="Balint B."/>
            <person name="Kues U."/>
            <person name="Barry K."/>
            <person name="Hegedus J.C."/>
            <person name="Henrissat B."/>
            <person name="Johnson J."/>
            <person name="Lipzen A."/>
            <person name="Ohm R."/>
            <person name="Nagy I."/>
            <person name="Pangilinan J."/>
            <person name="Yan J."/>
            <person name="Xiong Y."/>
            <person name="Grigoriev I.V."/>
            <person name="Hibbett D.S."/>
            <person name="Nagy L.G."/>
        </authorList>
    </citation>
    <scope>NUCLEOTIDE SEQUENCE [LARGE SCALE GENOMIC DNA]</scope>
    <source>
        <strain evidence="3 4">SZMC22713</strain>
    </source>
</reference>
<dbReference type="InterPro" id="IPR043502">
    <property type="entry name" value="DNA/RNA_pol_sf"/>
</dbReference>
<evidence type="ECO:0000313" key="4">
    <source>
        <dbReference type="Proteomes" id="UP000294933"/>
    </source>
</evidence>
<dbReference type="STRING" id="50990.A0A4Y7Q6N9"/>
<dbReference type="Proteomes" id="UP000294933">
    <property type="component" value="Unassembled WGS sequence"/>
</dbReference>
<evidence type="ECO:0000256" key="2">
    <source>
        <dbReference type="SAM" id="Phobius"/>
    </source>
</evidence>
<dbReference type="Gene3D" id="1.10.150.130">
    <property type="match status" value="1"/>
</dbReference>
<dbReference type="GO" id="GO:0003677">
    <property type="term" value="F:DNA binding"/>
    <property type="evidence" value="ECO:0007669"/>
    <property type="project" value="UniProtKB-KW"/>
</dbReference>
<dbReference type="InterPro" id="IPR052055">
    <property type="entry name" value="Hepadnavirus_pol/RT"/>
</dbReference>
<dbReference type="OrthoDB" id="198652at2759"/>
<dbReference type="EMBL" id="ML170171">
    <property type="protein sequence ID" value="TDL23317.1"/>
    <property type="molecule type" value="Genomic_DNA"/>
</dbReference>
<keyword evidence="2" id="KW-0472">Membrane</keyword>
<dbReference type="SUPFAM" id="SSF47823">
    <property type="entry name" value="lambda integrase-like, N-terminal domain"/>
    <property type="match status" value="1"/>
</dbReference>
<accession>A0A4Y7Q6N9</accession>
<dbReference type="AlphaFoldDB" id="A0A4Y7Q6N9"/>
<organism evidence="3 4">
    <name type="scientific">Rickenella mellea</name>
    <dbReference type="NCBI Taxonomy" id="50990"/>
    <lineage>
        <taxon>Eukaryota</taxon>
        <taxon>Fungi</taxon>
        <taxon>Dikarya</taxon>
        <taxon>Basidiomycota</taxon>
        <taxon>Agaricomycotina</taxon>
        <taxon>Agaricomycetes</taxon>
        <taxon>Hymenochaetales</taxon>
        <taxon>Rickenellaceae</taxon>
        <taxon>Rickenella</taxon>
    </lineage>
</organism>
<proteinExistence type="predicted"/>
<keyword evidence="2" id="KW-1133">Transmembrane helix</keyword>
<keyword evidence="4" id="KW-1185">Reference proteome</keyword>
<protein>
    <submittedName>
        <fullName evidence="3">DNA/RNA polymerase</fullName>
    </submittedName>
</protein>
<feature type="transmembrane region" description="Helical" evidence="2">
    <location>
        <begin position="275"/>
        <end position="294"/>
    </location>
</feature>
<dbReference type="InterPro" id="IPR010998">
    <property type="entry name" value="Integrase_recombinase_N"/>
</dbReference>
<evidence type="ECO:0000313" key="3">
    <source>
        <dbReference type="EMBL" id="TDL23317.1"/>
    </source>
</evidence>
<keyword evidence="1" id="KW-0238">DNA-binding</keyword>
<dbReference type="PANTHER" id="PTHR33050:SF7">
    <property type="entry name" value="RIBONUCLEASE H"/>
    <property type="match status" value="1"/>
</dbReference>
<dbReference type="SUPFAM" id="SSF56672">
    <property type="entry name" value="DNA/RNA polymerases"/>
    <property type="match status" value="1"/>
</dbReference>
<dbReference type="PANTHER" id="PTHR33050">
    <property type="entry name" value="REVERSE TRANSCRIPTASE DOMAIN-CONTAINING PROTEIN"/>
    <property type="match status" value="1"/>
</dbReference>
<evidence type="ECO:0000256" key="1">
    <source>
        <dbReference type="ARBA" id="ARBA00023125"/>
    </source>
</evidence>
<name>A0A4Y7Q6N9_9AGAM</name>
<dbReference type="VEuPathDB" id="FungiDB:BD410DRAFT_858755"/>
<keyword evidence="2" id="KW-0812">Transmembrane</keyword>